<evidence type="ECO:0000256" key="2">
    <source>
        <dbReference type="SAM" id="Phobius"/>
    </source>
</evidence>
<keyword evidence="2" id="KW-0812">Transmembrane</keyword>
<evidence type="ECO:0000313" key="3">
    <source>
        <dbReference type="EMBL" id="KAK3371640.1"/>
    </source>
</evidence>
<reference evidence="3" key="1">
    <citation type="journal article" date="2023" name="Mol. Phylogenet. Evol.">
        <title>Genome-scale phylogeny and comparative genomics of the fungal order Sordariales.</title>
        <authorList>
            <person name="Hensen N."/>
            <person name="Bonometti L."/>
            <person name="Westerberg I."/>
            <person name="Brannstrom I.O."/>
            <person name="Guillou S."/>
            <person name="Cros-Aarteil S."/>
            <person name="Calhoun S."/>
            <person name="Haridas S."/>
            <person name="Kuo A."/>
            <person name="Mondo S."/>
            <person name="Pangilinan J."/>
            <person name="Riley R."/>
            <person name="LaButti K."/>
            <person name="Andreopoulos B."/>
            <person name="Lipzen A."/>
            <person name="Chen C."/>
            <person name="Yan M."/>
            <person name="Daum C."/>
            <person name="Ng V."/>
            <person name="Clum A."/>
            <person name="Steindorff A."/>
            <person name="Ohm R.A."/>
            <person name="Martin F."/>
            <person name="Silar P."/>
            <person name="Natvig D.O."/>
            <person name="Lalanne C."/>
            <person name="Gautier V."/>
            <person name="Ament-Velasquez S.L."/>
            <person name="Kruys A."/>
            <person name="Hutchinson M.I."/>
            <person name="Powell A.J."/>
            <person name="Barry K."/>
            <person name="Miller A.N."/>
            <person name="Grigoriev I.V."/>
            <person name="Debuchy R."/>
            <person name="Gladieux P."/>
            <person name="Hiltunen Thoren M."/>
            <person name="Johannesson H."/>
        </authorList>
    </citation>
    <scope>NUCLEOTIDE SEQUENCE</scope>
    <source>
        <strain evidence="3">CBS 958.72</strain>
    </source>
</reference>
<keyword evidence="2" id="KW-1133">Transmembrane helix</keyword>
<accession>A0AAE0N636</accession>
<feature type="transmembrane region" description="Helical" evidence="2">
    <location>
        <begin position="399"/>
        <end position="424"/>
    </location>
</feature>
<feature type="region of interest" description="Disordered" evidence="1">
    <location>
        <begin position="474"/>
        <end position="495"/>
    </location>
</feature>
<sequence length="599" mass="65561">MTHERPVVDERDTRFIAARPFGHPRGRIRLSLMALGLVVVGRAGARDLTEIEVRYSRKCGHARQTPADDGVPLPGALFEKLRQAAEDGADITASLVGEDGVSGIATGSNNATWELAQAWGVDINTCYEYCSRAKFPIVFNYQVFLARATNYLLPWLALTAQLPFEAGGAVANMFSFCMSLGSPALATYSLVITILNQNWLRRLCNSLPKYEDGENQIPSPYTTRMASARVLLQQAPLRISDADGSLSSLIILEANNSCTSNTIDGTLSEFTLLRAGQQDAPPHRTSNQEGFRVIKHHPNERLPKFLIFGICGDEIQQGPTFNYARVFTWWHAAKTTPPFRPSTRRGPRALTFRMRDLNGTTDQLRAYCGFGTASQPHNTFQQYPSWSVILADADLWKRIIVAAGFGLAVQWGTTIPAIIIAYLTDVKGLGCRSGSYLIYGIAGTVAFVLLFASTMFSHAAMLAIQSQGGEEEGVTGITPPSWGQGQETAKSVGPASVKDRPITGVGMSAGVSKLAFLAVATRFLGRAVAIGNAFWIILSSLWELVGFYDSCWCEGTTFATGDHAWIVLFKRAMDLRMLRSVEGGLRVVYQNRDPAKHFQ</sequence>
<comment type="caution">
    <text evidence="3">The sequence shown here is derived from an EMBL/GenBank/DDBJ whole genome shotgun (WGS) entry which is preliminary data.</text>
</comment>
<evidence type="ECO:0000313" key="4">
    <source>
        <dbReference type="Proteomes" id="UP001287356"/>
    </source>
</evidence>
<name>A0AAE0N636_9PEZI</name>
<dbReference type="Proteomes" id="UP001287356">
    <property type="component" value="Unassembled WGS sequence"/>
</dbReference>
<proteinExistence type="predicted"/>
<feature type="transmembrane region" description="Helical" evidence="2">
    <location>
        <begin position="436"/>
        <end position="456"/>
    </location>
</feature>
<dbReference type="EMBL" id="JAULSN010000005">
    <property type="protein sequence ID" value="KAK3371640.1"/>
    <property type="molecule type" value="Genomic_DNA"/>
</dbReference>
<reference evidence="3" key="2">
    <citation type="submission" date="2023-06" db="EMBL/GenBank/DDBJ databases">
        <authorList>
            <consortium name="Lawrence Berkeley National Laboratory"/>
            <person name="Haridas S."/>
            <person name="Hensen N."/>
            <person name="Bonometti L."/>
            <person name="Westerberg I."/>
            <person name="Brannstrom I.O."/>
            <person name="Guillou S."/>
            <person name="Cros-Aarteil S."/>
            <person name="Calhoun S."/>
            <person name="Kuo A."/>
            <person name="Mondo S."/>
            <person name="Pangilinan J."/>
            <person name="Riley R."/>
            <person name="Labutti K."/>
            <person name="Andreopoulos B."/>
            <person name="Lipzen A."/>
            <person name="Chen C."/>
            <person name="Yanf M."/>
            <person name="Daum C."/>
            <person name="Ng V."/>
            <person name="Clum A."/>
            <person name="Steindorff A."/>
            <person name="Ohm R."/>
            <person name="Martin F."/>
            <person name="Silar P."/>
            <person name="Natvig D."/>
            <person name="Lalanne C."/>
            <person name="Gautier V."/>
            <person name="Ament-Velasquez S.L."/>
            <person name="Kruys A."/>
            <person name="Hutchinson M.I."/>
            <person name="Powell A.J."/>
            <person name="Barry K."/>
            <person name="Miller A.N."/>
            <person name="Grigoriev I.V."/>
            <person name="Debuchy R."/>
            <person name="Gladieux P."/>
            <person name="Thoren M.H."/>
            <person name="Johannesson H."/>
        </authorList>
    </citation>
    <scope>NUCLEOTIDE SEQUENCE</scope>
    <source>
        <strain evidence="3">CBS 958.72</strain>
    </source>
</reference>
<keyword evidence="4" id="KW-1185">Reference proteome</keyword>
<organism evidence="3 4">
    <name type="scientific">Lasiosphaeria ovina</name>
    <dbReference type="NCBI Taxonomy" id="92902"/>
    <lineage>
        <taxon>Eukaryota</taxon>
        <taxon>Fungi</taxon>
        <taxon>Dikarya</taxon>
        <taxon>Ascomycota</taxon>
        <taxon>Pezizomycotina</taxon>
        <taxon>Sordariomycetes</taxon>
        <taxon>Sordariomycetidae</taxon>
        <taxon>Sordariales</taxon>
        <taxon>Lasiosphaeriaceae</taxon>
        <taxon>Lasiosphaeria</taxon>
    </lineage>
</organism>
<protein>
    <submittedName>
        <fullName evidence="3">Uncharacterized protein</fullName>
    </submittedName>
</protein>
<evidence type="ECO:0000256" key="1">
    <source>
        <dbReference type="SAM" id="MobiDB-lite"/>
    </source>
</evidence>
<dbReference type="AlphaFoldDB" id="A0AAE0N636"/>
<keyword evidence="2" id="KW-0472">Membrane</keyword>
<gene>
    <name evidence="3" type="ORF">B0T24DRAFT_706656</name>
</gene>